<dbReference type="EC" id="1.14.15.45" evidence="15"/>
<dbReference type="InterPro" id="IPR036898">
    <property type="entry name" value="RNA_pol_Rpb7-like_N_sf"/>
</dbReference>
<dbReference type="PRINTS" id="PR00420">
    <property type="entry name" value="RNGMNOXGNASE"/>
</dbReference>
<dbReference type="PANTHER" id="PTHR43876:SF7">
    <property type="entry name" value="UBIQUINONE BIOSYNTHESIS MONOOXYGENASE COQ6, MITOCHONDRIAL"/>
    <property type="match status" value="1"/>
</dbReference>
<evidence type="ECO:0000313" key="18">
    <source>
        <dbReference type="Proteomes" id="UP000276133"/>
    </source>
</evidence>
<dbReference type="NCBIfam" id="TIGR01988">
    <property type="entry name" value="Ubi-OHases"/>
    <property type="match status" value="1"/>
</dbReference>
<dbReference type="HAMAP" id="MF_03193">
    <property type="entry name" value="COQ6_monooxygenase"/>
    <property type="match status" value="1"/>
</dbReference>
<keyword evidence="5 15" id="KW-0285">Flavoprotein</keyword>
<dbReference type="GO" id="GO:0071949">
    <property type="term" value="F:FAD binding"/>
    <property type="evidence" value="ECO:0007669"/>
    <property type="project" value="InterPro"/>
</dbReference>
<dbReference type="EMBL" id="REGN01004727">
    <property type="protein sequence ID" value="RNA16337.1"/>
    <property type="molecule type" value="Genomic_DNA"/>
</dbReference>
<dbReference type="GO" id="GO:0000428">
    <property type="term" value="C:DNA-directed RNA polymerase complex"/>
    <property type="evidence" value="ECO:0007669"/>
    <property type="project" value="UniProtKB-KW"/>
</dbReference>
<keyword evidence="14" id="KW-0539">Nucleus</keyword>
<dbReference type="PROSITE" id="PS50126">
    <property type="entry name" value="S1"/>
    <property type="match status" value="1"/>
</dbReference>
<keyword evidence="18" id="KW-1185">Reference proteome</keyword>
<comment type="catalytic activity">
    <reaction evidence="15">
        <text>a 2-methoxy-6-(all-trans-polyprenyl)phenol + 2 reduced [2Fe-2S]-[ferredoxin] + O2 + 2 H(+) = a 2-methoxy-6-(all-trans-polyprenyl)benzene-1,4-diol + 2 oxidized [2Fe-2S]-[ferredoxin] + H2O</text>
        <dbReference type="Rhea" id="RHEA:81183"/>
        <dbReference type="Rhea" id="RHEA-COMP:9551"/>
        <dbReference type="Rhea" id="RHEA-COMP:10000"/>
        <dbReference type="Rhea" id="RHEA-COMP:10001"/>
        <dbReference type="Rhea" id="RHEA-COMP:10858"/>
        <dbReference type="ChEBI" id="CHEBI:15377"/>
        <dbReference type="ChEBI" id="CHEBI:15378"/>
        <dbReference type="ChEBI" id="CHEBI:15379"/>
        <dbReference type="ChEBI" id="CHEBI:33737"/>
        <dbReference type="ChEBI" id="CHEBI:33738"/>
        <dbReference type="ChEBI" id="CHEBI:62731"/>
        <dbReference type="ChEBI" id="CHEBI:84166"/>
        <dbReference type="EC" id="1.14.15.46"/>
    </reaction>
</comment>
<feature type="domain" description="S1 motif" evidence="16">
    <location>
        <begin position="82"/>
        <end position="161"/>
    </location>
</feature>
<dbReference type="GO" id="GO:0031314">
    <property type="term" value="C:extrinsic component of mitochondrial inner membrane"/>
    <property type="evidence" value="ECO:0007669"/>
    <property type="project" value="UniProtKB-UniRule"/>
</dbReference>
<comment type="similarity">
    <text evidence="2 15">Belongs to the UbiH/COQ6 family.</text>
</comment>
<comment type="pathway">
    <text evidence="15">Cofactor biosynthesis; ubiquinone biosynthesis.</text>
</comment>
<dbReference type="InterPro" id="IPR012340">
    <property type="entry name" value="NA-bd_OB-fold"/>
</dbReference>
<keyword evidence="13" id="KW-0804">Transcription</keyword>
<evidence type="ECO:0000256" key="12">
    <source>
        <dbReference type="ARBA" id="ARBA00023136"/>
    </source>
</evidence>
<dbReference type="InterPro" id="IPR004519">
    <property type="entry name" value="RNAP_E/RPC8"/>
</dbReference>
<keyword evidence="12 15" id="KW-0472">Membrane</keyword>
<evidence type="ECO:0000256" key="1">
    <source>
        <dbReference type="ARBA" id="ARBA00001974"/>
    </source>
</evidence>
<comment type="caution">
    <text evidence="17">The sequence shown here is derived from an EMBL/GenBank/DDBJ whole genome shotgun (WGS) entry which is preliminary data.</text>
</comment>
<name>A0A3M7QY96_BRAPC</name>
<evidence type="ECO:0000256" key="9">
    <source>
        <dbReference type="ARBA" id="ARBA00023002"/>
    </source>
</evidence>
<organism evidence="17 18">
    <name type="scientific">Brachionus plicatilis</name>
    <name type="common">Marine rotifer</name>
    <name type="synonym">Brachionus muelleri</name>
    <dbReference type="NCBI Taxonomy" id="10195"/>
    <lineage>
        <taxon>Eukaryota</taxon>
        <taxon>Metazoa</taxon>
        <taxon>Spiralia</taxon>
        <taxon>Gnathifera</taxon>
        <taxon>Rotifera</taxon>
        <taxon>Eurotatoria</taxon>
        <taxon>Monogononta</taxon>
        <taxon>Pseudotrocha</taxon>
        <taxon>Ploima</taxon>
        <taxon>Brachionidae</taxon>
        <taxon>Brachionus</taxon>
    </lineage>
</organism>
<dbReference type="EC" id="1.14.15.46" evidence="15"/>
<dbReference type="InterPro" id="IPR003029">
    <property type="entry name" value="S1_domain"/>
</dbReference>
<keyword evidence="9 15" id="KW-0560">Oxidoreductase</keyword>
<keyword evidence="4" id="KW-0240">DNA-directed RNA polymerase</keyword>
<dbReference type="InterPro" id="IPR036188">
    <property type="entry name" value="FAD/NAD-bd_sf"/>
</dbReference>
<dbReference type="InterPro" id="IPR005576">
    <property type="entry name" value="Rpb7-like_N"/>
</dbReference>
<gene>
    <name evidence="17" type="ORF">BpHYR1_053564</name>
</gene>
<dbReference type="InterPro" id="IPR013238">
    <property type="entry name" value="RNA_pol_III_Rbc25"/>
</dbReference>
<dbReference type="GO" id="GO:0120538">
    <property type="term" value="F:2-methoxy-6-polyprenolphenol 4-hydroxylase activity"/>
    <property type="evidence" value="ECO:0007669"/>
    <property type="project" value="UniProtKB-EC"/>
</dbReference>
<dbReference type="GO" id="GO:0016712">
    <property type="term" value="F:oxidoreductase activity, acting on paired donors, with incorporation or reduction of molecular oxygen, reduced flavin or flavoprotein as one donor, and incorporation of one atom of oxygen"/>
    <property type="evidence" value="ECO:0007669"/>
    <property type="project" value="UniProtKB-UniRule"/>
</dbReference>
<keyword evidence="17" id="KW-0830">Ubiquinone</keyword>
<comment type="cofactor">
    <cofactor evidence="1 15">
        <name>FAD</name>
        <dbReference type="ChEBI" id="CHEBI:57692"/>
    </cofactor>
</comment>
<keyword evidence="17" id="KW-0808">Transferase</keyword>
<evidence type="ECO:0000256" key="15">
    <source>
        <dbReference type="HAMAP-Rule" id="MF_03193"/>
    </source>
</evidence>
<dbReference type="GO" id="GO:0003899">
    <property type="term" value="F:DNA-directed RNA polymerase activity"/>
    <property type="evidence" value="ECO:0007669"/>
    <property type="project" value="InterPro"/>
</dbReference>
<dbReference type="GO" id="GO:0006351">
    <property type="term" value="P:DNA-templated transcription"/>
    <property type="evidence" value="ECO:0007669"/>
    <property type="project" value="InterPro"/>
</dbReference>
<dbReference type="SUPFAM" id="SSF50249">
    <property type="entry name" value="Nucleic acid-binding proteins"/>
    <property type="match status" value="1"/>
</dbReference>
<comment type="catalytic activity">
    <reaction evidence="15">
        <text>a 4-hydroxy-3-(all-trans-polyprenyl)benzoate + 2 reduced [2Fe-2S]-[ferredoxin] + O2 + 2 H(+) = a 3,4-dihydroxy-5-(all-trans-polyprenyl)benzoate + 2 oxidized [2Fe-2S]-[ferredoxin] + H2O</text>
        <dbReference type="Rhea" id="RHEA:81195"/>
        <dbReference type="Rhea" id="RHEA-COMP:9514"/>
        <dbReference type="Rhea" id="RHEA-COMP:10000"/>
        <dbReference type="Rhea" id="RHEA-COMP:10001"/>
        <dbReference type="Rhea" id="RHEA-COMP:10930"/>
        <dbReference type="ChEBI" id="CHEBI:15377"/>
        <dbReference type="ChEBI" id="CHEBI:15378"/>
        <dbReference type="ChEBI" id="CHEBI:15379"/>
        <dbReference type="ChEBI" id="CHEBI:33737"/>
        <dbReference type="ChEBI" id="CHEBI:33738"/>
        <dbReference type="ChEBI" id="CHEBI:64694"/>
        <dbReference type="ChEBI" id="CHEBI:78396"/>
        <dbReference type="EC" id="1.14.15.45"/>
    </reaction>
</comment>
<dbReference type="Proteomes" id="UP000276133">
    <property type="component" value="Unassembled WGS sequence"/>
</dbReference>
<dbReference type="SUPFAM" id="SSF51905">
    <property type="entry name" value="FAD/NAD(P)-binding domain"/>
    <property type="match status" value="1"/>
</dbReference>
<evidence type="ECO:0000256" key="5">
    <source>
        <dbReference type="ARBA" id="ARBA00022630"/>
    </source>
</evidence>
<comment type="function">
    <text evidence="15">FAD-dependent monooxygenase required for two non-consecutive steps during ubiquinone biosynthesis. Required for the C5-ring hydroxylation during ubiquinone biosynthesis by catalyzing the hydroxylation of 4-hydroxy-3-(all-trans-polyprenyl)benzoic acid to 3,4-dihydroxy-5-(all-trans-polyprenyl)benzoic acid. Also acts downstream of coq4, for the C1-hydroxylation during ubiquinone biosynthesis by catalyzing the hydroxylation of 2-methoxy-6-(all-trans-polyprenyl)phenol to 2-methoxy-6-(all-trans-polyprenyl)benzene-1,4-diol. The electrons required for the hydroxylation reaction are funneled indirectly to coq6 from NADPH via a ferredoxin/ferredoxin reductase system.</text>
</comment>
<evidence type="ECO:0000256" key="3">
    <source>
        <dbReference type="ARBA" id="ARBA00009307"/>
    </source>
</evidence>
<keyword evidence="6 15" id="KW-0831">Ubiquinone biosynthesis</keyword>
<dbReference type="InterPro" id="IPR010971">
    <property type="entry name" value="UbiH/COQ6"/>
</dbReference>
<dbReference type="InterPro" id="IPR000689">
    <property type="entry name" value="UbQ_mOase_COQ6"/>
</dbReference>
<evidence type="ECO:0000256" key="6">
    <source>
        <dbReference type="ARBA" id="ARBA00022688"/>
    </source>
</evidence>
<dbReference type="Pfam" id="PF01494">
    <property type="entry name" value="FAD_binding_3"/>
    <property type="match status" value="2"/>
</dbReference>
<dbReference type="Gene3D" id="3.30.1490.120">
    <property type="entry name" value="RNA polymerase Rpb7-like, N-terminal domain"/>
    <property type="match status" value="1"/>
</dbReference>
<comment type="subcellular location">
    <subcellularLocation>
        <location evidence="15">Mitochondrion inner membrane</location>
        <topology evidence="15">Peripheral membrane protein</topology>
        <orientation evidence="15">Matrix side</orientation>
    </subcellularLocation>
</comment>
<keyword evidence="17" id="KW-0548">Nucleotidyltransferase</keyword>
<dbReference type="Pfam" id="PF03876">
    <property type="entry name" value="SHS2_Rpb7-N"/>
    <property type="match status" value="1"/>
</dbReference>
<dbReference type="PANTHER" id="PTHR43876">
    <property type="entry name" value="UBIQUINONE BIOSYNTHESIS MONOOXYGENASE COQ6, MITOCHONDRIAL"/>
    <property type="match status" value="1"/>
</dbReference>
<dbReference type="Gene3D" id="2.40.50.140">
    <property type="entry name" value="Nucleic acid-binding proteins"/>
    <property type="match status" value="1"/>
</dbReference>
<dbReference type="InterPro" id="IPR051205">
    <property type="entry name" value="UbiH/COQ6_monooxygenase"/>
</dbReference>
<reference evidence="17 18" key="1">
    <citation type="journal article" date="2018" name="Sci. Rep.">
        <title>Genomic signatures of local adaptation to the degree of environmental predictability in rotifers.</title>
        <authorList>
            <person name="Franch-Gras L."/>
            <person name="Hahn C."/>
            <person name="Garcia-Roger E.M."/>
            <person name="Carmona M.J."/>
            <person name="Serra M."/>
            <person name="Gomez A."/>
        </authorList>
    </citation>
    <scope>NUCLEOTIDE SEQUENCE [LARGE SCALE GENOMIC DNA]</scope>
    <source>
        <strain evidence="17">HYR1</strain>
    </source>
</reference>
<dbReference type="GO" id="GO:0106364">
    <property type="term" value="F:4-hydroxy-3-all-trans-polyprenylbenzoate oxygenase activity"/>
    <property type="evidence" value="ECO:0007669"/>
    <property type="project" value="UniProtKB-EC"/>
</dbReference>
<comment type="similarity">
    <text evidence="3">Belongs to the eukaryotic RPB7/RPC8 RNA polymerase subunit family.</text>
</comment>
<dbReference type="UniPathway" id="UPA00232"/>
<evidence type="ECO:0000256" key="10">
    <source>
        <dbReference type="ARBA" id="ARBA00023033"/>
    </source>
</evidence>
<keyword evidence="11 15" id="KW-0496">Mitochondrion</keyword>
<accession>A0A3M7QY96</accession>
<dbReference type="STRING" id="10195.A0A3M7QY96"/>
<evidence type="ECO:0000256" key="7">
    <source>
        <dbReference type="ARBA" id="ARBA00022792"/>
    </source>
</evidence>
<keyword evidence="10 15" id="KW-0503">Monooxygenase</keyword>
<dbReference type="AlphaFoldDB" id="A0A3M7QY96"/>
<dbReference type="SUPFAM" id="SSF88798">
    <property type="entry name" value="N-terminal, heterodimerisation domain of RBP7 (RpoE)"/>
    <property type="match status" value="1"/>
</dbReference>
<evidence type="ECO:0000256" key="8">
    <source>
        <dbReference type="ARBA" id="ARBA00022827"/>
    </source>
</evidence>
<dbReference type="FunFam" id="3.30.1490.120:FF:000002">
    <property type="entry name" value="DNA-directed RNA polymerase III subunit RPC8"/>
    <property type="match status" value="1"/>
</dbReference>
<dbReference type="Gene3D" id="3.50.50.60">
    <property type="entry name" value="FAD/NAD(P)-binding domain"/>
    <property type="match status" value="2"/>
</dbReference>
<comment type="subunit">
    <text evidence="15">Component of a multi-subunit COQ enzyme complex.</text>
</comment>
<dbReference type="NCBIfam" id="TIGR00448">
    <property type="entry name" value="rpoE"/>
    <property type="match status" value="1"/>
</dbReference>
<dbReference type="CDD" id="cd04330">
    <property type="entry name" value="RNAP_III_Rpc25_N"/>
    <property type="match status" value="1"/>
</dbReference>
<protein>
    <recommendedName>
        <fullName evidence="15">Ubiquinone biosynthesis monooxygenase COQ6, mitochondrial</fullName>
        <ecNumber evidence="15">1.14.15.45</ecNumber>
    </recommendedName>
    <alternativeName>
        <fullName evidence="15">2-methoxy-6-polyprenolphenol 4-hydroxylase</fullName>
        <ecNumber evidence="15">1.14.15.46</ecNumber>
    </alternativeName>
</protein>
<evidence type="ECO:0000256" key="4">
    <source>
        <dbReference type="ARBA" id="ARBA00022478"/>
    </source>
</evidence>
<keyword evidence="7 15" id="KW-0999">Mitochondrion inner membrane</keyword>
<evidence type="ECO:0000256" key="14">
    <source>
        <dbReference type="ARBA" id="ARBA00023242"/>
    </source>
</evidence>
<dbReference type="GO" id="GO:0003677">
    <property type="term" value="F:DNA binding"/>
    <property type="evidence" value="ECO:0007669"/>
    <property type="project" value="InterPro"/>
</dbReference>
<dbReference type="OrthoDB" id="10256606at2759"/>
<sequence length="663" mass="75032">MYILAEMNDVVHVKPWYFDQDLLNVIEDELNKKFANKIIYQLGLCVALFDIKEIGNSSVLPGDGSSHTKVSFRYVIFRPFIDEILVGKVKSSSKEGIYISLSFFDDIFVPFSNLQKPCRFDEKEQLFIWQYDTGDSVHDLFIDIGEEIRFRVVNEVFLDTTPTGPPKKNDAMTITSVVHNKDEIKCPFTIIGSINEPGLGLLTLSSRASFSSTKNLQNDNQSHNCKNNDYFDIVICGGGMVGNAMAAALGQENLFKNLKIALIDTESNKEKYQNPQIHHSRVCALSSTTIDLLKSIDSWDFIQQHRFGEVHNMHVWDGSTDAFISFKKEDGSNLAWIVENNLIIASLTKNLSNFKNVKVFYSNKIEDFKQNDQAIDIKLNDDSNITTKLLIGSDGGNSFIRKKANIDVLQWNYDQVAIVATMKLANKTQNFTAWQRFLSTGPIALLPAIWSIKKNMVNNLLELNDEEFVHKVNQAFVIEDFKNEFGSGIENLVQNGIDWLRNVIPKGSDYFTDRETEVRILPPKIASSESRASYPLSFLHSNNYVSKRLALIGDSIHKIHPLAGQGVNLGFGDVICLKQCLKDNLLSGNEIGSWNFLKDYESRRQRQAFPKMVGIDALNKLYTDYEYGNSLIKTPLVTARTVGLTLSNRVIPVKNFFVKQAMR</sequence>
<evidence type="ECO:0000256" key="2">
    <source>
        <dbReference type="ARBA" id="ARBA00005349"/>
    </source>
</evidence>
<evidence type="ECO:0000259" key="16">
    <source>
        <dbReference type="PROSITE" id="PS50126"/>
    </source>
</evidence>
<dbReference type="PROSITE" id="PS01304">
    <property type="entry name" value="UBIH"/>
    <property type="match status" value="1"/>
</dbReference>
<evidence type="ECO:0000256" key="13">
    <source>
        <dbReference type="ARBA" id="ARBA00023163"/>
    </source>
</evidence>
<dbReference type="Pfam" id="PF08292">
    <property type="entry name" value="RNA_pol_Rbc25"/>
    <property type="match status" value="1"/>
</dbReference>
<proteinExistence type="inferred from homology"/>
<keyword evidence="8 15" id="KW-0274">FAD</keyword>
<evidence type="ECO:0000313" key="17">
    <source>
        <dbReference type="EMBL" id="RNA16337.1"/>
    </source>
</evidence>
<dbReference type="InterPro" id="IPR018168">
    <property type="entry name" value="Ubi_Hdrlase_CS"/>
</dbReference>
<dbReference type="InterPro" id="IPR002938">
    <property type="entry name" value="FAD-bd"/>
</dbReference>
<evidence type="ECO:0000256" key="11">
    <source>
        <dbReference type="ARBA" id="ARBA00023128"/>
    </source>
</evidence>